<dbReference type="HOGENOM" id="CLU_000445_92_1_9"/>
<dbReference type="CDD" id="cd00077">
    <property type="entry name" value="HDc"/>
    <property type="match status" value="1"/>
</dbReference>
<evidence type="ECO:0000313" key="3">
    <source>
        <dbReference type="Proteomes" id="UP000027980"/>
    </source>
</evidence>
<dbReference type="InterPro" id="IPR003607">
    <property type="entry name" value="HD/PDEase_dom"/>
</dbReference>
<dbReference type="Gene3D" id="1.10.3210.10">
    <property type="entry name" value="Hypothetical protein af1432"/>
    <property type="match status" value="1"/>
</dbReference>
<proteinExistence type="predicted"/>
<dbReference type="Pfam" id="PF13487">
    <property type="entry name" value="HD_5"/>
    <property type="match status" value="1"/>
</dbReference>
<dbReference type="AlphaFoldDB" id="A0A075LRY8"/>
<name>A0A075LRY8_9BACI</name>
<dbReference type="PROSITE" id="PS51832">
    <property type="entry name" value="HD_GYP"/>
    <property type="match status" value="1"/>
</dbReference>
<organism evidence="2 3">
    <name type="scientific">Terribacillus saccharophilus</name>
    <dbReference type="NCBI Taxonomy" id="361277"/>
    <lineage>
        <taxon>Bacteria</taxon>
        <taxon>Bacillati</taxon>
        <taxon>Bacillota</taxon>
        <taxon>Bacilli</taxon>
        <taxon>Bacillales</taxon>
        <taxon>Bacillaceae</taxon>
        <taxon>Terribacillus</taxon>
    </lineage>
</organism>
<dbReference type="InterPro" id="IPR037522">
    <property type="entry name" value="HD_GYP_dom"/>
</dbReference>
<reference evidence="2 3" key="1">
    <citation type="submission" date="2014-07" db="EMBL/GenBank/DDBJ databases">
        <title>Complete genome sequence of a moderately halophilic bacterium Terribacillus aidingensis MP602, isolated from Cryptomeria fortunei in Tianmu mountain in China.</title>
        <authorList>
            <person name="Wang Y."/>
            <person name="Lu P."/>
            <person name="Zhang L."/>
        </authorList>
    </citation>
    <scope>NUCLEOTIDE SEQUENCE [LARGE SCALE GENOMIC DNA]</scope>
    <source>
        <strain evidence="2 3">MP602</strain>
    </source>
</reference>
<accession>A0A075LRY8</accession>
<dbReference type="EMBL" id="CP008876">
    <property type="protein sequence ID" value="AIF67238.1"/>
    <property type="molecule type" value="Genomic_DNA"/>
</dbReference>
<dbReference type="PANTHER" id="PTHR43155">
    <property type="entry name" value="CYCLIC DI-GMP PHOSPHODIESTERASE PA4108-RELATED"/>
    <property type="match status" value="1"/>
</dbReference>
<evidence type="ECO:0000313" key="2">
    <source>
        <dbReference type="EMBL" id="AIF67238.1"/>
    </source>
</evidence>
<dbReference type="PANTHER" id="PTHR43155:SF2">
    <property type="entry name" value="CYCLIC DI-GMP PHOSPHODIESTERASE PA4108"/>
    <property type="match status" value="1"/>
</dbReference>
<protein>
    <recommendedName>
        <fullName evidence="1">HD-GYP domain-containing protein</fullName>
    </recommendedName>
</protein>
<feature type="domain" description="HD-GYP" evidence="1">
    <location>
        <begin position="117"/>
        <end position="313"/>
    </location>
</feature>
<gene>
    <name evidence="2" type="ORF">GZ22_11705</name>
</gene>
<evidence type="ECO:0000259" key="1">
    <source>
        <dbReference type="PROSITE" id="PS51832"/>
    </source>
</evidence>
<dbReference type="KEGG" id="tap:GZ22_11705"/>
<sequence>MIVSANQLVAGCIVTADVIGKSGMPLVKSKTVLTDTEIFYLQKMLVKEVTVAGHLEDGSSFVPEKDSVSVRPAIIQVHFLDAYAAAAEGYQKQFNAWQHGSTVDIAVLRKHILPVLEKVSEWEGNVFNLPAYRRQIDYLPEHAAGTAALVAAVLQKAGFSEADIKQIGLAAYLADCGMAKLKQPYHIQKRRLHDSEWEDVQKHPTFSYRMVEQAPLLSSKAKLAILQHHERADGAGYPLRLPKEKIHSFASLLSICDTYHALISERAYRAAVSPYEAVDIILEEQFRRFDPAMIQHFIQAFVDAQQNTKVRLSSGDIAEVVFTDTNHPTRPMVREQESGQVKALTEIPHIRIEQIIYEAR</sequence>
<dbReference type="Proteomes" id="UP000027980">
    <property type="component" value="Chromosome"/>
</dbReference>
<dbReference type="SUPFAM" id="SSF109604">
    <property type="entry name" value="HD-domain/PDEase-like"/>
    <property type="match status" value="1"/>
</dbReference>